<proteinExistence type="predicted"/>
<dbReference type="RefSeq" id="YP_009798166.1">
    <property type="nucleotide sequence ID" value="NC_047924.1"/>
</dbReference>
<dbReference type="EMBL" id="MG765277">
    <property type="protein sequence ID" value="AUV60062.1"/>
    <property type="molecule type" value="Genomic_DNA"/>
</dbReference>
<evidence type="ECO:0000313" key="1">
    <source>
        <dbReference type="EMBL" id="AUV60062.1"/>
    </source>
</evidence>
<evidence type="ECO:0000313" key="2">
    <source>
        <dbReference type="Proteomes" id="UP000241463"/>
    </source>
</evidence>
<dbReference type="Proteomes" id="UP000241463">
    <property type="component" value="Segment"/>
</dbReference>
<sequence length="96" mass="11018">MTASEKLQQLVENDKLTDEQQDNLNDWGILTVSELREYLIDLISELKNETDSFGYENAVNALYALLDYDDDEYIAYDEDGVQKLDFDTLNDALGID</sequence>
<reference evidence="1 2" key="1">
    <citation type="submission" date="2018-01" db="EMBL/GenBank/DDBJ databases">
        <title>Lactobacillus phages that infect wine-derived L. plantarum strains.</title>
        <authorList>
            <person name="Kyrkou I."/>
            <person name="Hestbjerg Hansen L."/>
        </authorList>
    </citation>
    <scope>NUCLEOTIDE SEQUENCE [LARGE SCALE GENOMIC DNA]</scope>
</reference>
<dbReference type="GeneID" id="54988611"/>
<dbReference type="KEGG" id="vg:54988611"/>
<keyword evidence="2" id="KW-1185">Reference proteome</keyword>
<organism evidence="1 2">
    <name type="scientific">Lactobacillus phage Bacchae</name>
    <dbReference type="NCBI Taxonomy" id="2079429"/>
    <lineage>
        <taxon>Viruses</taxon>
        <taxon>Duplodnaviria</taxon>
        <taxon>Heunggongvirae</taxon>
        <taxon>Uroviricota</taxon>
        <taxon>Caudoviricetes</taxon>
        <taxon>Herelleviridae</taxon>
        <taxon>Harbinvirus</taxon>
        <taxon>Harbinvirus bacchae</taxon>
    </lineage>
</organism>
<protein>
    <submittedName>
        <fullName evidence="1">Uncharacterized protein</fullName>
    </submittedName>
</protein>
<accession>A0A2K9VCW5</accession>
<name>A0A2K9VCW5_9CAUD</name>